<organism evidence="1 2">
    <name type="scientific">Coregonus suidteri</name>
    <dbReference type="NCBI Taxonomy" id="861788"/>
    <lineage>
        <taxon>Eukaryota</taxon>
        <taxon>Metazoa</taxon>
        <taxon>Chordata</taxon>
        <taxon>Craniata</taxon>
        <taxon>Vertebrata</taxon>
        <taxon>Euteleostomi</taxon>
        <taxon>Actinopterygii</taxon>
        <taxon>Neopterygii</taxon>
        <taxon>Teleostei</taxon>
        <taxon>Protacanthopterygii</taxon>
        <taxon>Salmoniformes</taxon>
        <taxon>Salmonidae</taxon>
        <taxon>Coregoninae</taxon>
        <taxon>Coregonus</taxon>
    </lineage>
</organism>
<dbReference type="Proteomes" id="UP001356427">
    <property type="component" value="Unassembled WGS sequence"/>
</dbReference>
<name>A0AAN8QTY9_9TELE</name>
<evidence type="ECO:0000313" key="1">
    <source>
        <dbReference type="EMBL" id="KAK6315769.1"/>
    </source>
</evidence>
<dbReference type="AlphaFoldDB" id="A0AAN8QTY9"/>
<protein>
    <submittedName>
        <fullName evidence="1">Uncharacterized protein</fullName>
    </submittedName>
</protein>
<dbReference type="EMBL" id="JAGTTL010000011">
    <property type="protein sequence ID" value="KAK6315769.1"/>
    <property type="molecule type" value="Genomic_DNA"/>
</dbReference>
<comment type="caution">
    <text evidence="1">The sequence shown here is derived from an EMBL/GenBank/DDBJ whole genome shotgun (WGS) entry which is preliminary data.</text>
</comment>
<proteinExistence type="predicted"/>
<keyword evidence="2" id="KW-1185">Reference proteome</keyword>
<gene>
    <name evidence="1" type="ORF">J4Q44_G00132930</name>
</gene>
<sequence length="123" mass="13777">MRSQRKSFHARASQTPLRVCHLHQLSDIQRTEERHLGILIGQQGLSQTFNNSTNQCVIMLSGLKRAASVVSSVTTVRRATGVSVSLQNNNSRKLHKQVLGAIPERRFNKLSLTLNSELTYPVK</sequence>
<accession>A0AAN8QTY9</accession>
<reference evidence="1 2" key="1">
    <citation type="submission" date="2021-04" db="EMBL/GenBank/DDBJ databases">
        <authorList>
            <person name="De Guttry C."/>
            <person name="Zahm M."/>
            <person name="Klopp C."/>
            <person name="Cabau C."/>
            <person name="Louis A."/>
            <person name="Berthelot C."/>
            <person name="Parey E."/>
            <person name="Roest Crollius H."/>
            <person name="Montfort J."/>
            <person name="Robinson-Rechavi M."/>
            <person name="Bucao C."/>
            <person name="Bouchez O."/>
            <person name="Gislard M."/>
            <person name="Lluch J."/>
            <person name="Milhes M."/>
            <person name="Lampietro C."/>
            <person name="Lopez Roques C."/>
            <person name="Donnadieu C."/>
            <person name="Braasch I."/>
            <person name="Desvignes T."/>
            <person name="Postlethwait J."/>
            <person name="Bobe J."/>
            <person name="Wedekind C."/>
            <person name="Guiguen Y."/>
        </authorList>
    </citation>
    <scope>NUCLEOTIDE SEQUENCE [LARGE SCALE GENOMIC DNA]</scope>
    <source>
        <strain evidence="1">Cs_M1</strain>
        <tissue evidence="1">Blood</tissue>
    </source>
</reference>
<evidence type="ECO:0000313" key="2">
    <source>
        <dbReference type="Proteomes" id="UP001356427"/>
    </source>
</evidence>